<comment type="caution">
    <text evidence="1">The sequence shown here is derived from an EMBL/GenBank/DDBJ whole genome shotgun (WGS) entry which is preliminary data.</text>
</comment>
<dbReference type="RefSeq" id="WP_155336738.1">
    <property type="nucleotide sequence ID" value="NZ_BAAABN010000033.1"/>
</dbReference>
<reference evidence="1 2" key="1">
    <citation type="submission" date="2019-10" db="EMBL/GenBank/DDBJ databases">
        <title>Whole genome shotgun sequence of Acrocarpospora corrugata NBRC 13972.</title>
        <authorList>
            <person name="Ichikawa N."/>
            <person name="Kimura A."/>
            <person name="Kitahashi Y."/>
            <person name="Komaki H."/>
            <person name="Oguchi A."/>
        </authorList>
    </citation>
    <scope>NUCLEOTIDE SEQUENCE [LARGE SCALE GENOMIC DNA]</scope>
    <source>
        <strain evidence="1 2">NBRC 13972</strain>
    </source>
</reference>
<dbReference type="Proteomes" id="UP000334990">
    <property type="component" value="Unassembled WGS sequence"/>
</dbReference>
<dbReference type="EMBL" id="BLAD01000044">
    <property type="protein sequence ID" value="GES00400.1"/>
    <property type="molecule type" value="Genomic_DNA"/>
</dbReference>
<evidence type="ECO:0000313" key="1">
    <source>
        <dbReference type="EMBL" id="GES00400.1"/>
    </source>
</evidence>
<keyword evidence="2" id="KW-1185">Reference proteome</keyword>
<sequence>MALWFRAAERIQVEVGGVVPGPMDVEPPPDRRAAPSDAAELTEGWLAWWRSLVTAPSTTLPLDRQNPPVEWSFAPPAFSGLHGFPALRQAVAGGWEEAHRWHNARKSAGLASGLHLDEKVPTGQVVAEAEHELGRTAQPFSLELVVLPVRDDEIRPVGPYRYLVPERVHNGPRWPGLLRSLVTPYV</sequence>
<gene>
    <name evidence="1" type="ORF">Acor_24640</name>
</gene>
<accession>A0A5M3VWS1</accession>
<dbReference type="AlphaFoldDB" id="A0A5M3VWS1"/>
<protein>
    <submittedName>
        <fullName evidence="1">Uncharacterized protein</fullName>
    </submittedName>
</protein>
<name>A0A5M3VWS1_9ACTN</name>
<proteinExistence type="predicted"/>
<dbReference type="OrthoDB" id="3368005at2"/>
<evidence type="ECO:0000313" key="2">
    <source>
        <dbReference type="Proteomes" id="UP000334990"/>
    </source>
</evidence>
<organism evidence="1 2">
    <name type="scientific">Acrocarpospora corrugata</name>
    <dbReference type="NCBI Taxonomy" id="35763"/>
    <lineage>
        <taxon>Bacteria</taxon>
        <taxon>Bacillati</taxon>
        <taxon>Actinomycetota</taxon>
        <taxon>Actinomycetes</taxon>
        <taxon>Streptosporangiales</taxon>
        <taxon>Streptosporangiaceae</taxon>
        <taxon>Acrocarpospora</taxon>
    </lineage>
</organism>